<accession>A0A0R1HQ58</accession>
<keyword evidence="1" id="KW-1133">Transmembrane helix</keyword>
<feature type="transmembrane region" description="Helical" evidence="1">
    <location>
        <begin position="67"/>
        <end position="93"/>
    </location>
</feature>
<evidence type="ECO:0000313" key="3">
    <source>
        <dbReference type="Proteomes" id="UP000051450"/>
    </source>
</evidence>
<evidence type="ECO:0000256" key="1">
    <source>
        <dbReference type="SAM" id="Phobius"/>
    </source>
</evidence>
<dbReference type="EMBL" id="AZDI01000010">
    <property type="protein sequence ID" value="KRK45290.1"/>
    <property type="molecule type" value="Genomic_DNA"/>
</dbReference>
<dbReference type="Proteomes" id="UP000051450">
    <property type="component" value="Unassembled WGS sequence"/>
</dbReference>
<feature type="transmembrane region" description="Helical" evidence="1">
    <location>
        <begin position="105"/>
        <end position="128"/>
    </location>
</feature>
<feature type="transmembrane region" description="Helical" evidence="1">
    <location>
        <begin position="6"/>
        <end position="25"/>
    </location>
</feature>
<reference evidence="2 3" key="1">
    <citation type="journal article" date="2015" name="Genome Announc.">
        <title>Expanding the biotechnology potential of lactobacilli through comparative genomics of 213 strains and associated genera.</title>
        <authorList>
            <person name="Sun Z."/>
            <person name="Harris H.M."/>
            <person name="McCann A."/>
            <person name="Guo C."/>
            <person name="Argimon S."/>
            <person name="Zhang W."/>
            <person name="Yang X."/>
            <person name="Jeffery I.B."/>
            <person name="Cooney J.C."/>
            <person name="Kagawa T.F."/>
            <person name="Liu W."/>
            <person name="Song Y."/>
            <person name="Salvetti E."/>
            <person name="Wrobel A."/>
            <person name="Rasinkangas P."/>
            <person name="Parkhill J."/>
            <person name="Rea M.C."/>
            <person name="O'Sullivan O."/>
            <person name="Ritari J."/>
            <person name="Douillard F.P."/>
            <person name="Paul Ross R."/>
            <person name="Yang R."/>
            <person name="Briner A.E."/>
            <person name="Felis G.E."/>
            <person name="de Vos W.M."/>
            <person name="Barrangou R."/>
            <person name="Klaenhammer T.R."/>
            <person name="Caufield P.W."/>
            <person name="Cui Y."/>
            <person name="Zhang H."/>
            <person name="O'Toole P.W."/>
        </authorList>
    </citation>
    <scope>NUCLEOTIDE SEQUENCE [LARGE SCALE GENOMIC DNA]</scope>
    <source>
        <strain evidence="2 3">DSM 15638</strain>
    </source>
</reference>
<evidence type="ECO:0000313" key="2">
    <source>
        <dbReference type="EMBL" id="KRK45290.1"/>
    </source>
</evidence>
<organism evidence="2 3">
    <name type="scientific">Dellaglioa algida DSM 15638</name>
    <dbReference type="NCBI Taxonomy" id="1423719"/>
    <lineage>
        <taxon>Bacteria</taxon>
        <taxon>Bacillati</taxon>
        <taxon>Bacillota</taxon>
        <taxon>Bacilli</taxon>
        <taxon>Lactobacillales</taxon>
        <taxon>Lactobacillaceae</taxon>
        <taxon>Dellaglioa</taxon>
    </lineage>
</organism>
<feature type="transmembrane region" description="Helical" evidence="1">
    <location>
        <begin position="37"/>
        <end position="55"/>
    </location>
</feature>
<feature type="transmembrane region" description="Helical" evidence="1">
    <location>
        <begin position="140"/>
        <end position="159"/>
    </location>
</feature>
<protein>
    <submittedName>
        <fullName evidence="2">Uncharacterized protein</fullName>
    </submittedName>
</protein>
<keyword evidence="3" id="KW-1185">Reference proteome</keyword>
<keyword evidence="1" id="KW-0812">Transmembrane</keyword>
<comment type="caution">
    <text evidence="2">The sequence shown here is derived from an EMBL/GenBank/DDBJ whole genome shotgun (WGS) entry which is preliminary data.</text>
</comment>
<sequence length="197" mass="22187">MNSLSLLKSVKCNLILIYFFIVNVAKVNTKKGINHSLIYLRLGIAFNPSLLFLAVNMFSPCGLSRKLVILNAFFPSISFASVVIFASFIIILLPETVYVPAGPAIFPSTVCSTLLSLKVYVFDLYVYFPSKVFEPHAERVIIPSTIINPIIILFFIYSLQTLFKHTFFLEVLPSKYILSSKLSSISEVNFHKKFSIT</sequence>
<gene>
    <name evidence="2" type="ORF">FC66_GL000345</name>
</gene>
<name>A0A0R1HQ58_9LACO</name>
<keyword evidence="1" id="KW-0472">Membrane</keyword>
<proteinExistence type="predicted"/>
<dbReference type="AlphaFoldDB" id="A0A0R1HQ58"/>